<reference evidence="3 4" key="1">
    <citation type="submission" date="2019-08" db="EMBL/GenBank/DDBJ databases">
        <title>Bacterial whole genome sequence for Glaciihabitans sp. CHu50b-6-2.</title>
        <authorList>
            <person name="Jin L."/>
        </authorList>
    </citation>
    <scope>NUCLEOTIDE SEQUENCE [LARGE SCALE GENOMIC DNA]</scope>
    <source>
        <strain evidence="3 4">CHu50b-6-2</strain>
    </source>
</reference>
<gene>
    <name evidence="3" type="ORF">FVP33_13000</name>
</gene>
<feature type="domain" description="Methylene-tetrahydrofolate reductase C-terminal-like" evidence="2">
    <location>
        <begin position="5"/>
        <end position="34"/>
    </location>
</feature>
<dbReference type="Gene3D" id="3.20.20.220">
    <property type="match status" value="1"/>
</dbReference>
<dbReference type="EMBL" id="VRMG01000008">
    <property type="protein sequence ID" value="TXN30036.1"/>
    <property type="molecule type" value="Genomic_DNA"/>
</dbReference>
<dbReference type="InterPro" id="IPR029041">
    <property type="entry name" value="FAD-linked_oxidoreductase-like"/>
</dbReference>
<dbReference type="AlphaFoldDB" id="A0A5C8UNU1"/>
<accession>A0A5C8UNU1</accession>
<name>A0A5C8UNU1_9MICO</name>
<comment type="caution">
    <text evidence="3">The sequence shown here is derived from an EMBL/GenBank/DDBJ whole genome shotgun (WGS) entry which is preliminary data.</text>
</comment>
<keyword evidence="1" id="KW-0560">Oxidoreductase</keyword>
<organism evidence="3 4">
    <name type="scientific">Lacisediminihabitans profunda</name>
    <dbReference type="NCBI Taxonomy" id="2594790"/>
    <lineage>
        <taxon>Bacteria</taxon>
        <taxon>Bacillati</taxon>
        <taxon>Actinomycetota</taxon>
        <taxon>Actinomycetes</taxon>
        <taxon>Micrococcales</taxon>
        <taxon>Microbacteriaceae</taxon>
        <taxon>Lacisediminihabitans</taxon>
    </lineage>
</organism>
<evidence type="ECO:0000256" key="1">
    <source>
        <dbReference type="ARBA" id="ARBA00023002"/>
    </source>
</evidence>
<evidence type="ECO:0000313" key="4">
    <source>
        <dbReference type="Proteomes" id="UP000321379"/>
    </source>
</evidence>
<proteinExistence type="predicted"/>
<evidence type="ECO:0000313" key="3">
    <source>
        <dbReference type="EMBL" id="TXN30036.1"/>
    </source>
</evidence>
<dbReference type="GO" id="GO:0016491">
    <property type="term" value="F:oxidoreductase activity"/>
    <property type="evidence" value="ECO:0007669"/>
    <property type="project" value="UniProtKB-KW"/>
</dbReference>
<dbReference type="SUPFAM" id="SSF51730">
    <property type="entry name" value="FAD-linked oxidoreductase"/>
    <property type="match status" value="1"/>
</dbReference>
<dbReference type="Pfam" id="PF12225">
    <property type="entry name" value="DUF5981"/>
    <property type="match status" value="1"/>
</dbReference>
<dbReference type="Proteomes" id="UP000321379">
    <property type="component" value="Unassembled WGS sequence"/>
</dbReference>
<evidence type="ECO:0000259" key="2">
    <source>
        <dbReference type="Pfam" id="PF12225"/>
    </source>
</evidence>
<keyword evidence="4" id="KW-1185">Reference proteome</keyword>
<dbReference type="RefSeq" id="WP_147784079.1">
    <property type="nucleotide sequence ID" value="NZ_VRMG01000008.1"/>
</dbReference>
<protein>
    <submittedName>
        <fullName evidence="3">Methylenetetrahydrofolate reductase</fullName>
    </submittedName>
</protein>
<dbReference type="InterPro" id="IPR022026">
    <property type="entry name" value="DUF5981"/>
</dbReference>
<sequence>MTLLECPKLMEYGPCGGVRFDGSCEVSPHPCVFLETPTARWHGGGAPGPSVARQSEGAVRMRGLLSTRQIVVADFPARALDARSITECAAALTGRVDAVLAGDAGTARVQYSPSYRAHLIRSSGLDVWTGLNCRDRNRVAMEGELAGLAHVGVSGVHCVTGDHTLTGSRPDARPVFDLDSTEAAALARANGHLVSVAESPAAPPVDRRPSRLLEKQRAGAEVCFVNHCGGAAAVAAFVGASRDLGVTMRFIPCVPIVVDRASAELLRSFTTLVLPDGYLDRILAARDPFAEGVASAADLARSFLAIDGVAGVNLSGGADPGGEAWFAEALARISDELELVQ</sequence>